<dbReference type="EMBL" id="MFJM01000031">
    <property type="protein sequence ID" value="OGG17601.1"/>
    <property type="molecule type" value="Genomic_DNA"/>
</dbReference>
<accession>A0A1F5ZYS3</accession>
<protein>
    <recommendedName>
        <fullName evidence="4">Glycosyltransferase RgtA/B/C/D-like domain-containing protein</fullName>
    </recommendedName>
</protein>
<evidence type="ECO:0000313" key="2">
    <source>
        <dbReference type="EMBL" id="OGG17601.1"/>
    </source>
</evidence>
<keyword evidence="1" id="KW-0472">Membrane</keyword>
<feature type="transmembrane region" description="Helical" evidence="1">
    <location>
        <begin position="362"/>
        <end position="381"/>
    </location>
</feature>
<feature type="transmembrane region" description="Helical" evidence="1">
    <location>
        <begin position="393"/>
        <end position="413"/>
    </location>
</feature>
<feature type="transmembrane region" description="Helical" evidence="1">
    <location>
        <begin position="302"/>
        <end position="321"/>
    </location>
</feature>
<feature type="transmembrane region" description="Helical" evidence="1">
    <location>
        <begin position="109"/>
        <end position="127"/>
    </location>
</feature>
<name>A0A1F5ZYS3_9BACT</name>
<feature type="transmembrane region" description="Helical" evidence="1">
    <location>
        <begin position="183"/>
        <end position="200"/>
    </location>
</feature>
<sequence length="548" mass="64064">MFRKFRTKFRSIFSNYYFRSGLLIILIGQLPIFLHIYHTPAGYYFPLVDQVSASDYYYIALVRYGRGRDWLLKIPYVVVDHQSSIIQIPFVILGKLSLITGIGPAEMIAIFRIIGGIILLVSAIKLIKIILPEYLQKLAFILFLFSEPLPNLAKSFITDDFIAWVWHFGDAARRISMQPVHYSLGKGLALLSLYFLFAYFNKLNKKNLWLSLGIIFLSGLIYPPPNFIVAFSLTGTILIYLLLNRFKQIKITQIKAIGAYLLFCLAPLFILKLELTKGYPWNMWNRVELGWNDPLMHIELDYFRMFWLLFMLLVISLPLVIRFNKFTFKYLFLFIWAMSAFLLFPFADTLSVGKFRFTEGVQIFPLAAIAAITLKITGGIIKEKLGIRAKLVISKILLSGFFAYFLFFTTQVYRDALLRFWPYWKNVYFSADDLASFKFLDKQVADDSIVLTDDIGSSYLPAMARVRTIYGFSDFYPRYMDYWQDIEEVWKIFKGEEEKEKTANFLKERLVDYVYYDKTTYGERILYPELLTKILENGEIVIYQVKKT</sequence>
<reference evidence="2 3" key="1">
    <citation type="journal article" date="2016" name="Nat. Commun.">
        <title>Thousands of microbial genomes shed light on interconnected biogeochemical processes in an aquifer system.</title>
        <authorList>
            <person name="Anantharaman K."/>
            <person name="Brown C.T."/>
            <person name="Hug L.A."/>
            <person name="Sharon I."/>
            <person name="Castelle C.J."/>
            <person name="Probst A.J."/>
            <person name="Thomas B.C."/>
            <person name="Singh A."/>
            <person name="Wilkins M.J."/>
            <person name="Karaoz U."/>
            <person name="Brodie E.L."/>
            <person name="Williams K.H."/>
            <person name="Hubbard S.S."/>
            <person name="Banfield J.F."/>
        </authorList>
    </citation>
    <scope>NUCLEOTIDE SEQUENCE [LARGE SCALE GENOMIC DNA]</scope>
</reference>
<evidence type="ECO:0000313" key="3">
    <source>
        <dbReference type="Proteomes" id="UP000176253"/>
    </source>
</evidence>
<dbReference type="STRING" id="1798383.A3D78_05095"/>
<feature type="transmembrane region" description="Helical" evidence="1">
    <location>
        <begin position="220"/>
        <end position="242"/>
    </location>
</feature>
<gene>
    <name evidence="2" type="ORF">A3D78_05095</name>
</gene>
<dbReference type="Proteomes" id="UP000176253">
    <property type="component" value="Unassembled WGS sequence"/>
</dbReference>
<evidence type="ECO:0008006" key="4">
    <source>
        <dbReference type="Google" id="ProtNLM"/>
    </source>
</evidence>
<feature type="transmembrane region" description="Helical" evidence="1">
    <location>
        <begin position="254"/>
        <end position="273"/>
    </location>
</feature>
<dbReference type="AlphaFoldDB" id="A0A1F5ZYS3"/>
<keyword evidence="1" id="KW-1133">Transmembrane helix</keyword>
<feature type="transmembrane region" description="Helical" evidence="1">
    <location>
        <begin position="328"/>
        <end position="347"/>
    </location>
</feature>
<evidence type="ECO:0000256" key="1">
    <source>
        <dbReference type="SAM" id="Phobius"/>
    </source>
</evidence>
<organism evidence="2 3">
    <name type="scientific">Candidatus Gottesmanbacteria bacterium RIFCSPHIGHO2_02_FULL_39_14</name>
    <dbReference type="NCBI Taxonomy" id="1798383"/>
    <lineage>
        <taxon>Bacteria</taxon>
        <taxon>Candidatus Gottesmaniibacteriota</taxon>
    </lineage>
</organism>
<proteinExistence type="predicted"/>
<feature type="transmembrane region" description="Helical" evidence="1">
    <location>
        <begin position="16"/>
        <end position="37"/>
    </location>
</feature>
<keyword evidence="1" id="KW-0812">Transmembrane</keyword>
<comment type="caution">
    <text evidence="2">The sequence shown here is derived from an EMBL/GenBank/DDBJ whole genome shotgun (WGS) entry which is preliminary data.</text>
</comment>